<proteinExistence type="predicted"/>
<name>A0A0A8YRA8_ARUDO</name>
<accession>A0A0A8YRA8</accession>
<evidence type="ECO:0000313" key="2">
    <source>
        <dbReference type="EMBL" id="JAD29419.1"/>
    </source>
</evidence>
<sequence length="31" mass="3355">MACSSSSFTLLISFFRAGFLILSVSKQVLSN</sequence>
<keyword evidence="1" id="KW-0812">Transmembrane</keyword>
<organism evidence="2">
    <name type="scientific">Arundo donax</name>
    <name type="common">Giant reed</name>
    <name type="synonym">Donax arundinaceus</name>
    <dbReference type="NCBI Taxonomy" id="35708"/>
    <lineage>
        <taxon>Eukaryota</taxon>
        <taxon>Viridiplantae</taxon>
        <taxon>Streptophyta</taxon>
        <taxon>Embryophyta</taxon>
        <taxon>Tracheophyta</taxon>
        <taxon>Spermatophyta</taxon>
        <taxon>Magnoliopsida</taxon>
        <taxon>Liliopsida</taxon>
        <taxon>Poales</taxon>
        <taxon>Poaceae</taxon>
        <taxon>PACMAD clade</taxon>
        <taxon>Arundinoideae</taxon>
        <taxon>Arundineae</taxon>
        <taxon>Arundo</taxon>
    </lineage>
</organism>
<dbReference type="EMBL" id="GBRH01268476">
    <property type="protein sequence ID" value="JAD29419.1"/>
    <property type="molecule type" value="Transcribed_RNA"/>
</dbReference>
<reference evidence="2" key="2">
    <citation type="journal article" date="2015" name="Data Brief">
        <title>Shoot transcriptome of the giant reed, Arundo donax.</title>
        <authorList>
            <person name="Barrero R.A."/>
            <person name="Guerrero F.D."/>
            <person name="Moolhuijzen P."/>
            <person name="Goolsby J.A."/>
            <person name="Tidwell J."/>
            <person name="Bellgard S.E."/>
            <person name="Bellgard M.I."/>
        </authorList>
    </citation>
    <scope>NUCLEOTIDE SEQUENCE</scope>
    <source>
        <tissue evidence="2">Shoot tissue taken approximately 20 cm above the soil surface</tissue>
    </source>
</reference>
<feature type="transmembrane region" description="Helical" evidence="1">
    <location>
        <begin position="6"/>
        <end position="25"/>
    </location>
</feature>
<dbReference type="AlphaFoldDB" id="A0A0A8YRA8"/>
<reference evidence="2" key="1">
    <citation type="submission" date="2014-09" db="EMBL/GenBank/DDBJ databases">
        <authorList>
            <person name="Magalhaes I.L.F."/>
            <person name="Oliveira U."/>
            <person name="Santos F.R."/>
            <person name="Vidigal T.H.D.A."/>
            <person name="Brescovit A.D."/>
            <person name="Santos A.J."/>
        </authorList>
    </citation>
    <scope>NUCLEOTIDE SEQUENCE</scope>
    <source>
        <tissue evidence="2">Shoot tissue taken approximately 20 cm above the soil surface</tissue>
    </source>
</reference>
<keyword evidence="1" id="KW-0472">Membrane</keyword>
<evidence type="ECO:0000256" key="1">
    <source>
        <dbReference type="SAM" id="Phobius"/>
    </source>
</evidence>
<keyword evidence="1" id="KW-1133">Transmembrane helix</keyword>
<protein>
    <submittedName>
        <fullName evidence="2">Uncharacterized protein</fullName>
    </submittedName>
</protein>